<evidence type="ECO:0000313" key="1">
    <source>
        <dbReference type="EMBL" id="CAG8811955.1"/>
    </source>
</evidence>
<name>A0ABN7W295_GIGMA</name>
<gene>
    <name evidence="1" type="ORF">GMARGA_LOCUS25455</name>
</gene>
<protein>
    <submittedName>
        <fullName evidence="1">39037_t:CDS:1</fullName>
    </submittedName>
</protein>
<proteinExistence type="predicted"/>
<comment type="caution">
    <text evidence="1">The sequence shown here is derived from an EMBL/GenBank/DDBJ whole genome shotgun (WGS) entry which is preliminary data.</text>
</comment>
<accession>A0ABN7W295</accession>
<reference evidence="1 2" key="1">
    <citation type="submission" date="2021-06" db="EMBL/GenBank/DDBJ databases">
        <authorList>
            <person name="Kallberg Y."/>
            <person name="Tangrot J."/>
            <person name="Rosling A."/>
        </authorList>
    </citation>
    <scope>NUCLEOTIDE SEQUENCE [LARGE SCALE GENOMIC DNA]</scope>
    <source>
        <strain evidence="1 2">120-4 pot B 10/14</strain>
    </source>
</reference>
<keyword evidence="2" id="KW-1185">Reference proteome</keyword>
<feature type="non-terminal residue" evidence="1">
    <location>
        <position position="1"/>
    </location>
</feature>
<sequence>QNGQYDDDLDHLTQQMQAMLTNYKKLVNALATQIEMDETRPLYITKRNDLNNPPVPTSMQSQNINMYDFNDIRYHQKKKMFLRELLVVDKLELYNMVQAILEMKVIATIGQLYNETNVLQPLSNEHTTATYCYSLVEPVVEHLENKDKFDEFNKPTSCLANIKELPTKEPDS</sequence>
<organism evidence="1 2">
    <name type="scientific">Gigaspora margarita</name>
    <dbReference type="NCBI Taxonomy" id="4874"/>
    <lineage>
        <taxon>Eukaryota</taxon>
        <taxon>Fungi</taxon>
        <taxon>Fungi incertae sedis</taxon>
        <taxon>Mucoromycota</taxon>
        <taxon>Glomeromycotina</taxon>
        <taxon>Glomeromycetes</taxon>
        <taxon>Diversisporales</taxon>
        <taxon>Gigasporaceae</taxon>
        <taxon>Gigaspora</taxon>
    </lineage>
</organism>
<evidence type="ECO:0000313" key="2">
    <source>
        <dbReference type="Proteomes" id="UP000789901"/>
    </source>
</evidence>
<dbReference type="Proteomes" id="UP000789901">
    <property type="component" value="Unassembled WGS sequence"/>
</dbReference>
<dbReference type="EMBL" id="CAJVQB010028217">
    <property type="protein sequence ID" value="CAG8811955.1"/>
    <property type="molecule type" value="Genomic_DNA"/>
</dbReference>